<organism evidence="2 3">
    <name type="scientific">Ceratopteris richardii</name>
    <name type="common">Triangle waterfern</name>
    <dbReference type="NCBI Taxonomy" id="49495"/>
    <lineage>
        <taxon>Eukaryota</taxon>
        <taxon>Viridiplantae</taxon>
        <taxon>Streptophyta</taxon>
        <taxon>Embryophyta</taxon>
        <taxon>Tracheophyta</taxon>
        <taxon>Polypodiopsida</taxon>
        <taxon>Polypodiidae</taxon>
        <taxon>Polypodiales</taxon>
        <taxon>Pteridineae</taxon>
        <taxon>Pteridaceae</taxon>
        <taxon>Parkerioideae</taxon>
        <taxon>Ceratopteris</taxon>
    </lineage>
</organism>
<keyword evidence="1" id="KW-1133">Transmembrane helix</keyword>
<dbReference type="OrthoDB" id="1904339at2759"/>
<name>A0A8T2Q758_CERRI</name>
<feature type="transmembrane region" description="Helical" evidence="1">
    <location>
        <begin position="42"/>
        <end position="65"/>
    </location>
</feature>
<dbReference type="AlphaFoldDB" id="A0A8T2Q758"/>
<reference evidence="2" key="1">
    <citation type="submission" date="2021-08" db="EMBL/GenBank/DDBJ databases">
        <title>WGS assembly of Ceratopteris richardii.</title>
        <authorList>
            <person name="Marchant D.B."/>
            <person name="Chen G."/>
            <person name="Jenkins J."/>
            <person name="Shu S."/>
            <person name="Leebens-Mack J."/>
            <person name="Grimwood J."/>
            <person name="Schmutz J."/>
            <person name="Soltis P."/>
            <person name="Soltis D."/>
            <person name="Chen Z.-H."/>
        </authorList>
    </citation>
    <scope>NUCLEOTIDE SEQUENCE</scope>
    <source>
        <strain evidence="2">Whitten #5841</strain>
        <tissue evidence="2">Leaf</tissue>
    </source>
</reference>
<dbReference type="PANTHER" id="PTHR36784:SF1">
    <property type="entry name" value="HISTONE-LYSINE N-METHYLTRANSFERASE"/>
    <property type="match status" value="1"/>
</dbReference>
<dbReference type="EMBL" id="CM035442">
    <property type="protein sequence ID" value="KAH7279121.1"/>
    <property type="molecule type" value="Genomic_DNA"/>
</dbReference>
<feature type="transmembrane region" description="Helical" evidence="1">
    <location>
        <begin position="85"/>
        <end position="104"/>
    </location>
</feature>
<gene>
    <name evidence="2" type="ORF">KP509_37G006200</name>
</gene>
<dbReference type="PANTHER" id="PTHR36784">
    <property type="entry name" value="HISTONE-LYSINE N-METHYLTRANSFERASE"/>
    <property type="match status" value="1"/>
</dbReference>
<keyword evidence="1" id="KW-0472">Membrane</keyword>
<accession>A0A8T2Q758</accession>
<evidence type="ECO:0000313" key="2">
    <source>
        <dbReference type="EMBL" id="KAH7279121.1"/>
    </source>
</evidence>
<keyword evidence="3" id="KW-1185">Reference proteome</keyword>
<evidence type="ECO:0000313" key="3">
    <source>
        <dbReference type="Proteomes" id="UP000825935"/>
    </source>
</evidence>
<feature type="transmembrane region" description="Helical" evidence="1">
    <location>
        <begin position="146"/>
        <end position="167"/>
    </location>
</feature>
<sequence length="186" mass="22124">MIPWRRREYGVLPVVDDTELLDLQEQEKVVQALEATHRRQSFMWRVIFATFTTIFSLFFLTSAYWQLVSPWDLKYHAYFMEELTSMSVVTADVAEAFIYVMMTWGFISSDKKHRRLIPLSFAGGVGVAMFWLHYMQRLSRIRWDLLWLPFGPCSCSAICMYVDHLILDTQRDVRNLRAAMYHFKRT</sequence>
<dbReference type="Proteomes" id="UP000825935">
    <property type="component" value="Chromosome 37"/>
</dbReference>
<keyword evidence="1" id="KW-0812">Transmembrane</keyword>
<evidence type="ECO:0000256" key="1">
    <source>
        <dbReference type="SAM" id="Phobius"/>
    </source>
</evidence>
<dbReference type="OMA" id="KNDHRRW"/>
<comment type="caution">
    <text evidence="2">The sequence shown here is derived from an EMBL/GenBank/DDBJ whole genome shotgun (WGS) entry which is preliminary data.</text>
</comment>
<proteinExistence type="predicted"/>
<feature type="transmembrane region" description="Helical" evidence="1">
    <location>
        <begin position="116"/>
        <end position="134"/>
    </location>
</feature>
<protein>
    <submittedName>
        <fullName evidence="2">Uncharacterized protein</fullName>
    </submittedName>
</protein>